<organism evidence="2 3">
    <name type="scientific">Portunus trituberculatus</name>
    <name type="common">Swimming crab</name>
    <name type="synonym">Neptunus trituberculatus</name>
    <dbReference type="NCBI Taxonomy" id="210409"/>
    <lineage>
        <taxon>Eukaryota</taxon>
        <taxon>Metazoa</taxon>
        <taxon>Ecdysozoa</taxon>
        <taxon>Arthropoda</taxon>
        <taxon>Crustacea</taxon>
        <taxon>Multicrustacea</taxon>
        <taxon>Malacostraca</taxon>
        <taxon>Eumalacostraca</taxon>
        <taxon>Eucarida</taxon>
        <taxon>Decapoda</taxon>
        <taxon>Pleocyemata</taxon>
        <taxon>Brachyura</taxon>
        <taxon>Eubrachyura</taxon>
        <taxon>Portunoidea</taxon>
        <taxon>Portunidae</taxon>
        <taxon>Portuninae</taxon>
        <taxon>Portunus</taxon>
    </lineage>
</organism>
<comment type="caution">
    <text evidence="2">The sequence shown here is derived from an EMBL/GenBank/DDBJ whole genome shotgun (WGS) entry which is preliminary data.</text>
</comment>
<evidence type="ECO:0000313" key="2">
    <source>
        <dbReference type="EMBL" id="MPC63956.1"/>
    </source>
</evidence>
<proteinExistence type="predicted"/>
<name>A0A5B7H266_PORTR</name>
<keyword evidence="3" id="KW-1185">Reference proteome</keyword>
<reference evidence="2 3" key="1">
    <citation type="submission" date="2019-05" db="EMBL/GenBank/DDBJ databases">
        <title>Another draft genome of Portunus trituberculatus and its Hox gene families provides insights of decapod evolution.</title>
        <authorList>
            <person name="Jeong J.-H."/>
            <person name="Song I."/>
            <person name="Kim S."/>
            <person name="Choi T."/>
            <person name="Kim D."/>
            <person name="Ryu S."/>
            <person name="Kim W."/>
        </authorList>
    </citation>
    <scope>NUCLEOTIDE SEQUENCE [LARGE SCALE GENOMIC DNA]</scope>
    <source>
        <tissue evidence="2">Muscle</tissue>
    </source>
</reference>
<gene>
    <name evidence="2" type="ORF">E2C01_058064</name>
</gene>
<feature type="region of interest" description="Disordered" evidence="1">
    <location>
        <begin position="130"/>
        <end position="151"/>
    </location>
</feature>
<evidence type="ECO:0000256" key="1">
    <source>
        <dbReference type="SAM" id="MobiDB-lite"/>
    </source>
</evidence>
<sequence>MLVHAGPAGDTALLAMLNAPWMAGCLTPAWKEAHIQPNPKPRQPTKLRLVSLFSRTTKRLTGWCWPGCCGAWRPFYTCLATSREHTPTTAWRPPWCCTLTPARPPLTHTTGENHRPSCCVRHRCPSHHAFPAPAQHQHSTSPDLQDKAQHK</sequence>
<accession>A0A5B7H266</accession>
<dbReference type="Proteomes" id="UP000324222">
    <property type="component" value="Unassembled WGS sequence"/>
</dbReference>
<protein>
    <submittedName>
        <fullName evidence="2">Uncharacterized protein</fullName>
    </submittedName>
</protein>
<dbReference type="AlphaFoldDB" id="A0A5B7H266"/>
<dbReference type="EMBL" id="VSRR010021460">
    <property type="protein sequence ID" value="MPC63956.1"/>
    <property type="molecule type" value="Genomic_DNA"/>
</dbReference>
<evidence type="ECO:0000313" key="3">
    <source>
        <dbReference type="Proteomes" id="UP000324222"/>
    </source>
</evidence>
<feature type="compositionally biased region" description="Low complexity" evidence="1">
    <location>
        <begin position="130"/>
        <end position="139"/>
    </location>
</feature>